<dbReference type="FunFam" id="4.10.950.10:FF:000001">
    <property type="entry name" value="50S ribosomal protein L2"/>
    <property type="match status" value="1"/>
</dbReference>
<dbReference type="Gene3D" id="2.30.30.30">
    <property type="match status" value="1"/>
</dbReference>
<dbReference type="InterPro" id="IPR022671">
    <property type="entry name" value="Ribosomal_uL2_CS"/>
</dbReference>
<comment type="caution">
    <text evidence="6">The sequence shown here is derived from an EMBL/GenBank/DDBJ whole genome shotgun (WGS) entry which is preliminary data.</text>
</comment>
<accession>X0ZKE5</accession>
<dbReference type="PANTHER" id="PTHR13691:SF5">
    <property type="entry name" value="LARGE RIBOSOMAL SUBUNIT PROTEIN UL2M"/>
    <property type="match status" value="1"/>
</dbReference>
<proteinExistence type="inferred from homology"/>
<evidence type="ECO:0000256" key="2">
    <source>
        <dbReference type="ARBA" id="ARBA00022980"/>
    </source>
</evidence>
<gene>
    <name evidence="6" type="ORF">S01H4_14340</name>
</gene>
<dbReference type="GO" id="GO:0002181">
    <property type="term" value="P:cytoplasmic translation"/>
    <property type="evidence" value="ECO:0007669"/>
    <property type="project" value="TreeGrafter"/>
</dbReference>
<feature type="domain" description="Large ribosomal subunit protein uL2 C-terminal" evidence="5">
    <location>
        <begin position="1"/>
        <end position="117"/>
    </location>
</feature>
<organism evidence="6">
    <name type="scientific">marine sediment metagenome</name>
    <dbReference type="NCBI Taxonomy" id="412755"/>
    <lineage>
        <taxon>unclassified sequences</taxon>
        <taxon>metagenomes</taxon>
        <taxon>ecological metagenomes</taxon>
    </lineage>
</organism>
<dbReference type="InterPro" id="IPR005880">
    <property type="entry name" value="Ribosomal_uL2_bac/org-type"/>
</dbReference>
<dbReference type="GO" id="GO:0003735">
    <property type="term" value="F:structural constituent of ribosome"/>
    <property type="evidence" value="ECO:0007669"/>
    <property type="project" value="InterPro"/>
</dbReference>
<evidence type="ECO:0000256" key="1">
    <source>
        <dbReference type="ARBA" id="ARBA00005636"/>
    </source>
</evidence>
<comment type="similarity">
    <text evidence="1">Belongs to the universal ribosomal protein uL2 family.</text>
</comment>
<name>X0ZKE5_9ZZZZ</name>
<evidence type="ECO:0000259" key="5">
    <source>
        <dbReference type="SMART" id="SM01382"/>
    </source>
</evidence>
<evidence type="ECO:0000256" key="3">
    <source>
        <dbReference type="ARBA" id="ARBA00023274"/>
    </source>
</evidence>
<dbReference type="InterPro" id="IPR002171">
    <property type="entry name" value="Ribosomal_uL2"/>
</dbReference>
<dbReference type="GO" id="GO:0016740">
    <property type="term" value="F:transferase activity"/>
    <property type="evidence" value="ECO:0007669"/>
    <property type="project" value="InterPro"/>
</dbReference>
<dbReference type="NCBIfam" id="TIGR01171">
    <property type="entry name" value="rplB_bact"/>
    <property type="match status" value="1"/>
</dbReference>
<dbReference type="Pfam" id="PF03947">
    <property type="entry name" value="Ribosomal_L2_C"/>
    <property type="match status" value="1"/>
</dbReference>
<keyword evidence="3" id="KW-0687">Ribonucleoprotein</keyword>
<feature type="compositionally biased region" description="Basic residues" evidence="4">
    <location>
        <begin position="71"/>
        <end position="83"/>
    </location>
</feature>
<dbReference type="GO" id="GO:0003723">
    <property type="term" value="F:RNA binding"/>
    <property type="evidence" value="ECO:0007669"/>
    <property type="project" value="InterPro"/>
</dbReference>
<feature type="region of interest" description="Disordered" evidence="4">
    <location>
        <begin position="64"/>
        <end position="140"/>
    </location>
</feature>
<dbReference type="SMART" id="SM01382">
    <property type="entry name" value="Ribosomal_L2_C"/>
    <property type="match status" value="1"/>
</dbReference>
<keyword evidence="2" id="KW-0689">Ribosomal protein</keyword>
<feature type="compositionally biased region" description="Basic residues" evidence="4">
    <location>
        <begin position="122"/>
        <end position="140"/>
    </location>
</feature>
<dbReference type="InterPro" id="IPR014726">
    <property type="entry name" value="Ribosomal_uL2_dom3"/>
</dbReference>
<dbReference type="InterPro" id="IPR008991">
    <property type="entry name" value="Translation_prot_SH3-like_sf"/>
</dbReference>
<evidence type="ECO:0000256" key="4">
    <source>
        <dbReference type="SAM" id="MobiDB-lite"/>
    </source>
</evidence>
<dbReference type="PANTHER" id="PTHR13691">
    <property type="entry name" value="RIBOSOMAL PROTEIN L2"/>
    <property type="match status" value="1"/>
</dbReference>
<dbReference type="Gene3D" id="4.10.950.10">
    <property type="entry name" value="Ribosomal protein L2, domain 3"/>
    <property type="match status" value="1"/>
</dbReference>
<evidence type="ECO:0000313" key="6">
    <source>
        <dbReference type="EMBL" id="GAG60828.1"/>
    </source>
</evidence>
<dbReference type="EMBL" id="BART01006290">
    <property type="protein sequence ID" value="GAG60828.1"/>
    <property type="molecule type" value="Genomic_DNA"/>
</dbReference>
<dbReference type="InterPro" id="IPR022669">
    <property type="entry name" value="Ribosomal_uL2_C"/>
</dbReference>
<sequence length="140" mass="15515">VGTQIFNIELEPGKGGKLAKGAGTSAKVLAQEGKLTHLEMPSSEIRRIPQECFATIGQVSHAEHRFERTKKAGRTRLKGRRPVVRGTAMNPCDHPHGGGEGRSPIGLKHPKTPWGKPALGVKTRKKRKWTDKFIIKRRKK</sequence>
<dbReference type="SUPFAM" id="SSF50104">
    <property type="entry name" value="Translation proteins SH3-like domain"/>
    <property type="match status" value="1"/>
</dbReference>
<dbReference type="AlphaFoldDB" id="X0ZKE5"/>
<reference evidence="6" key="1">
    <citation type="journal article" date="2014" name="Front. Microbiol.">
        <title>High frequency of phylogenetically diverse reductive dehalogenase-homologous genes in deep subseafloor sedimentary metagenomes.</title>
        <authorList>
            <person name="Kawai M."/>
            <person name="Futagami T."/>
            <person name="Toyoda A."/>
            <person name="Takaki Y."/>
            <person name="Nishi S."/>
            <person name="Hori S."/>
            <person name="Arai W."/>
            <person name="Tsubouchi T."/>
            <person name="Morono Y."/>
            <person name="Uchiyama I."/>
            <person name="Ito T."/>
            <person name="Fujiyama A."/>
            <person name="Inagaki F."/>
            <person name="Takami H."/>
        </authorList>
    </citation>
    <scope>NUCLEOTIDE SEQUENCE</scope>
    <source>
        <strain evidence="6">Expedition CK06-06</strain>
    </source>
</reference>
<dbReference type="PROSITE" id="PS00467">
    <property type="entry name" value="RIBOSOMAL_L2"/>
    <property type="match status" value="1"/>
</dbReference>
<dbReference type="GO" id="GO:0015934">
    <property type="term" value="C:large ribosomal subunit"/>
    <property type="evidence" value="ECO:0007669"/>
    <property type="project" value="InterPro"/>
</dbReference>
<protein>
    <recommendedName>
        <fullName evidence="5">Large ribosomal subunit protein uL2 C-terminal domain-containing protein</fullName>
    </recommendedName>
</protein>
<feature type="non-terminal residue" evidence="6">
    <location>
        <position position="1"/>
    </location>
</feature>
<dbReference type="InterPro" id="IPR014722">
    <property type="entry name" value="Rib_uL2_dom2"/>
</dbReference>